<dbReference type="RefSeq" id="WP_290320897.1">
    <property type="nucleotide sequence ID" value="NZ_JAUFPN010000305.1"/>
</dbReference>
<keyword evidence="3 6" id="KW-0808">Transferase</keyword>
<dbReference type="Pfam" id="PF13439">
    <property type="entry name" value="Glyco_transf_4"/>
    <property type="match status" value="1"/>
</dbReference>
<comment type="similarity">
    <text evidence="1">Belongs to the glycosyltransferase 2 family.</text>
</comment>
<evidence type="ECO:0000259" key="4">
    <source>
        <dbReference type="Pfam" id="PF00535"/>
    </source>
</evidence>
<sequence length="1355" mass="146732">MNPSGITEGYIEVCAQGEGVVLLGGWLRAAPEVLLPGAAKLWLMAEGQPDICWPLRRFQDRPDLAAQEDLPEGRGFQLLIPNGKAWDSAVVSISFGKTMVPLGPGLLQPVPFVPFGHFGQADRSGVAGWVLDRHDRAPVLLVDERIVVPITLDQYRPDLPFDDGRDLSRFGFRRSLHELGEAVRAADPRVNLMDGAQHGITLLAGGVEIGHRVLQVARGMEGKLERVQPGEARGWAGEADPGGDTPMVDLLLGSTRWQSVPAATPRKDLAAAGIGQRLTGGAFRVALPWFNPGDGDPLSVEVRPGQAREPLRGADKLTDLPPWQTNHSSLLATLPVGGMARVTIIVPIYNAADDLAACLEALARHTTGAARLILIDDASTDPAVSCVLKAWEGRPGIAVHRNAMNLGFTNTVNFGLELAGTDDVVLLNSDTLVGPGWLESLWIAAFSNPRIGTVTAVSNNAGAFSVPEFNIDNTLPEWLGPADMARLVRHSALALWPSVPTGNGFCLYIRRTCLDAVGAFDTAAFPRGYGEENDFCMRAGRAGFENLVDDRTYVWHRRSASFGQSRFAHMEAGRAVLATRYPEYASMVRMFRTDPAFLTIRWRIRRALENAWETAAAPRPRVLFVISTESGGTPQTNSDLMKALADRYEPWVLRTDGQDVVLSRHDVTEPVERHRLTRPMEPATHRSVEYDQIVAGLLLRHGFELVHIRHLAWHGIGLPAVCRTLGLPVVFSFHDFYTICPTVKLLDAEQQFCGGRCTAGMVDCTAELWPAGSMPPLRHRFVHRWQAMMAEALSHCDAFVTTSPFARETLLDTFPMLAERGLRLIPHGRSFASMASLAAEATLDEPLRVLVPGNISAAKGAGLIAAVAALDLEREIEFHVLGAVDQVLEVPRPGVILHGRYERDQFAAHVQAIQPHIGAVLSIWPETYCHTLTECWAVGLPVLGTALGAVGERISADGGGWLIERDADPADILTRLLELKRDRAGVRACRDQVLDWQQRIGRHYDASAMAVSYDLLYREIMERRRCFAAPSELRPSVVLVMEQPGSLAPIRLPLPLANTVDRPVVMRVVAPSFPLGDPGTGPADAVLLPAGAVRPRHVPTLLARCAAARLPVLVEVDEATAALLNTDDPKAEAAWTLVRAGAVVIAGDEQAAALLQAAGVTATRLPLLLDASSWVRPAATSSSEFQVIGFDDDPDLEGLKPVFEDLAALGIARLVTMKTGRALSGKSLLMAFRDQAEACRLAVLPGSSGLSQHWALLCARAGLVVLRGQFPDEPVGETSAGALVLPNAPLAWVRAITELAVDRHRCDTLRRRGLRHALAQTRQGGQASVLDALLRRMVADNSMNDSTASAVELVG</sequence>
<dbReference type="Proteomes" id="UP001529369">
    <property type="component" value="Unassembled WGS sequence"/>
</dbReference>
<accession>A0ABT8AG47</accession>
<evidence type="ECO:0000256" key="3">
    <source>
        <dbReference type="ARBA" id="ARBA00022679"/>
    </source>
</evidence>
<evidence type="ECO:0000313" key="6">
    <source>
        <dbReference type="EMBL" id="MDN3568777.1"/>
    </source>
</evidence>
<dbReference type="InterPro" id="IPR028098">
    <property type="entry name" value="Glyco_trans_4-like_N"/>
</dbReference>
<dbReference type="Gene3D" id="3.90.550.10">
    <property type="entry name" value="Spore Coat Polysaccharide Biosynthesis Protein SpsA, Chain A"/>
    <property type="match status" value="1"/>
</dbReference>
<proteinExistence type="inferred from homology"/>
<dbReference type="SUPFAM" id="SSF53756">
    <property type="entry name" value="UDP-Glycosyltransferase/glycogen phosphorylase"/>
    <property type="match status" value="1"/>
</dbReference>
<evidence type="ECO:0000313" key="7">
    <source>
        <dbReference type="Proteomes" id="UP001529369"/>
    </source>
</evidence>
<dbReference type="EMBL" id="JAUFPN010000305">
    <property type="protein sequence ID" value="MDN3568777.1"/>
    <property type="molecule type" value="Genomic_DNA"/>
</dbReference>
<dbReference type="PANTHER" id="PTHR43179:SF12">
    <property type="entry name" value="GALACTOFURANOSYLTRANSFERASE GLFT2"/>
    <property type="match status" value="1"/>
</dbReference>
<dbReference type="GO" id="GO:0016757">
    <property type="term" value="F:glycosyltransferase activity"/>
    <property type="evidence" value="ECO:0007669"/>
    <property type="project" value="UniProtKB-KW"/>
</dbReference>
<keyword evidence="7" id="KW-1185">Reference proteome</keyword>
<dbReference type="Pfam" id="PF00535">
    <property type="entry name" value="Glycos_transf_2"/>
    <property type="match status" value="1"/>
</dbReference>
<name>A0ABT8AG47_9PROT</name>
<evidence type="ECO:0000256" key="2">
    <source>
        <dbReference type="ARBA" id="ARBA00022676"/>
    </source>
</evidence>
<dbReference type="PANTHER" id="PTHR43179">
    <property type="entry name" value="RHAMNOSYLTRANSFERASE WBBL"/>
    <property type="match status" value="1"/>
</dbReference>
<evidence type="ECO:0000259" key="5">
    <source>
        <dbReference type="Pfam" id="PF13439"/>
    </source>
</evidence>
<feature type="domain" description="Glycosyltransferase 2-like" evidence="4">
    <location>
        <begin position="343"/>
        <end position="452"/>
    </location>
</feature>
<comment type="caution">
    <text evidence="6">The sequence shown here is derived from an EMBL/GenBank/DDBJ whole genome shotgun (WGS) entry which is preliminary data.</text>
</comment>
<dbReference type="CDD" id="cd04186">
    <property type="entry name" value="GT_2_like_c"/>
    <property type="match status" value="1"/>
</dbReference>
<keyword evidence="2 6" id="KW-0328">Glycosyltransferase</keyword>
<dbReference type="InterPro" id="IPR001173">
    <property type="entry name" value="Glyco_trans_2-like"/>
</dbReference>
<protein>
    <submittedName>
        <fullName evidence="6">Glycosyltransferase</fullName>
        <ecNumber evidence="6">2.4.-.-</ecNumber>
    </submittedName>
</protein>
<feature type="domain" description="Glycosyltransferase subfamily 4-like N-terminal" evidence="5">
    <location>
        <begin position="631"/>
        <end position="828"/>
    </location>
</feature>
<organism evidence="6 7">
    <name type="scientific">Paeniroseomonas aquatica</name>
    <dbReference type="NCBI Taxonomy" id="373043"/>
    <lineage>
        <taxon>Bacteria</taxon>
        <taxon>Pseudomonadati</taxon>
        <taxon>Pseudomonadota</taxon>
        <taxon>Alphaproteobacteria</taxon>
        <taxon>Acetobacterales</taxon>
        <taxon>Acetobacteraceae</taxon>
        <taxon>Paeniroseomonas</taxon>
    </lineage>
</organism>
<dbReference type="InterPro" id="IPR029044">
    <property type="entry name" value="Nucleotide-diphossugar_trans"/>
</dbReference>
<dbReference type="Gene3D" id="3.40.50.2000">
    <property type="entry name" value="Glycogen Phosphorylase B"/>
    <property type="match status" value="2"/>
</dbReference>
<reference evidence="7" key="1">
    <citation type="journal article" date="2019" name="Int. J. Syst. Evol. Microbiol.">
        <title>The Global Catalogue of Microorganisms (GCM) 10K type strain sequencing project: providing services to taxonomists for standard genome sequencing and annotation.</title>
        <authorList>
            <consortium name="The Broad Institute Genomics Platform"/>
            <consortium name="The Broad Institute Genome Sequencing Center for Infectious Disease"/>
            <person name="Wu L."/>
            <person name="Ma J."/>
        </authorList>
    </citation>
    <scope>NUCLEOTIDE SEQUENCE [LARGE SCALE GENOMIC DNA]</scope>
    <source>
        <strain evidence="7">CECT 7131</strain>
    </source>
</reference>
<gene>
    <name evidence="6" type="ORF">QWZ14_30745</name>
</gene>
<dbReference type="SUPFAM" id="SSF53448">
    <property type="entry name" value="Nucleotide-diphospho-sugar transferases"/>
    <property type="match status" value="1"/>
</dbReference>
<evidence type="ECO:0000256" key="1">
    <source>
        <dbReference type="ARBA" id="ARBA00006739"/>
    </source>
</evidence>
<dbReference type="EC" id="2.4.-.-" evidence="6"/>